<accession>A0A2J7TDA7</accession>
<dbReference type="GO" id="GO:0009103">
    <property type="term" value="P:lipopolysaccharide biosynthetic process"/>
    <property type="evidence" value="ECO:0007669"/>
    <property type="project" value="TreeGrafter"/>
</dbReference>
<feature type="transmembrane region" description="Helical" evidence="1">
    <location>
        <begin position="7"/>
        <end position="25"/>
    </location>
</feature>
<dbReference type="InterPro" id="IPR050879">
    <property type="entry name" value="Acyltransferase_3"/>
</dbReference>
<reference evidence="4 5" key="1">
    <citation type="submission" date="2017-10" db="EMBL/GenBank/DDBJ databases">
        <title>Genome announcement of Methylocella silvestris TVC from permafrost.</title>
        <authorList>
            <person name="Wang J."/>
            <person name="Geng K."/>
            <person name="Ul-Haque F."/>
            <person name="Crombie A.T."/>
            <person name="Street L.E."/>
            <person name="Wookey P.A."/>
            <person name="Murrell J.C."/>
            <person name="Pratscher J."/>
        </authorList>
    </citation>
    <scope>NUCLEOTIDE SEQUENCE [LARGE SCALE GENOMIC DNA]</scope>
    <source>
        <strain evidence="4 5">TVC</strain>
    </source>
</reference>
<evidence type="ECO:0008006" key="6">
    <source>
        <dbReference type="Google" id="ProtNLM"/>
    </source>
</evidence>
<feature type="transmembrane region" description="Helical" evidence="1">
    <location>
        <begin position="31"/>
        <end position="51"/>
    </location>
</feature>
<keyword evidence="1" id="KW-0812">Transmembrane</keyword>
<feature type="domain" description="Acyltransferase 3" evidence="2">
    <location>
        <begin position="6"/>
        <end position="317"/>
    </location>
</feature>
<organism evidence="4 5">
    <name type="scientific">Methylocella silvestris</name>
    <dbReference type="NCBI Taxonomy" id="199596"/>
    <lineage>
        <taxon>Bacteria</taxon>
        <taxon>Pseudomonadati</taxon>
        <taxon>Pseudomonadota</taxon>
        <taxon>Alphaproteobacteria</taxon>
        <taxon>Hyphomicrobiales</taxon>
        <taxon>Beijerinckiaceae</taxon>
        <taxon>Methylocella</taxon>
    </lineage>
</organism>
<feature type="transmembrane region" description="Helical" evidence="1">
    <location>
        <begin position="305"/>
        <end position="323"/>
    </location>
</feature>
<dbReference type="Pfam" id="PF01757">
    <property type="entry name" value="Acyl_transf_3"/>
    <property type="match status" value="1"/>
</dbReference>
<dbReference type="GO" id="GO:0016020">
    <property type="term" value="C:membrane"/>
    <property type="evidence" value="ECO:0007669"/>
    <property type="project" value="TreeGrafter"/>
</dbReference>
<keyword evidence="1" id="KW-0472">Membrane</keyword>
<keyword evidence="1" id="KW-1133">Transmembrane helix</keyword>
<dbReference type="GO" id="GO:0016747">
    <property type="term" value="F:acyltransferase activity, transferring groups other than amino-acyl groups"/>
    <property type="evidence" value="ECO:0007669"/>
    <property type="project" value="InterPro"/>
</dbReference>
<evidence type="ECO:0000259" key="2">
    <source>
        <dbReference type="Pfam" id="PF01757"/>
    </source>
</evidence>
<proteinExistence type="predicted"/>
<feature type="transmembrane region" description="Helical" evidence="1">
    <location>
        <begin position="166"/>
        <end position="185"/>
    </location>
</feature>
<name>A0A2J7TDA7_METSI</name>
<feature type="domain" description="SGNH" evidence="3">
    <location>
        <begin position="393"/>
        <end position="642"/>
    </location>
</feature>
<sequence>MKFRNDVNGLRAIAVISVIFFHYKVPAMTGGFVGVDVFFVISGYLMTKIILSRLDDERFSLTGFYVDRARRIVPALAGLVAMLLAVGYFLVAPGVYRQIGMHSLAALSFVSNIVFYKEAGYFDLESEQKWLLHTWSLSAEWQFYLIYPILLLTLQRSGLSKWRRHVLLIGLLLSLALCIAGTANFRQACFFLLPARAWEMLAGGLVYVYANPGRRSALQARIMEASGLALVLASLFMFDSATPWPSYWAVAPVIGTCLVIAAERRDAIWASNRVVGLIGRWSYAAYIWHWPIAVGFAYFEFGRSPIAMGVVLIGALAFGGAGMRALAGFQQGHALLADGKVRQRLGFAAITATAIAAGAVFADQGLPWRHPESRALVELYESAKADWDFPKNCEGLSHTGQLRPCVAGPTTKGGTLFIGDSHAEMLFPRFVARDFANYESGVTFATARGCPPAPGVNRLASGYHCDAFFEKAMEFAETGHFGRVVLISTWAYFVPPGISVTDTDRICFTGPDGCRLEIDAVRYQRKSEAVFSQLTARLRALRDRGIDVIVVLPFPRLSYDLTMNLAKRAFLGSGLPLAAPMDRVAFEAETGDIRTILKAVALRADARTLDPDSYLCSATICPTLDQAGAPLYVDSNHFRASAVRDSRFGFVDALLNRNTEWVDVAPTN</sequence>
<dbReference type="OrthoDB" id="9796461at2"/>
<dbReference type="AlphaFoldDB" id="A0A2J7TDA7"/>
<dbReference type="PANTHER" id="PTHR23028">
    <property type="entry name" value="ACETYLTRANSFERASE"/>
    <property type="match status" value="1"/>
</dbReference>
<feature type="transmembrane region" description="Helical" evidence="1">
    <location>
        <begin position="283"/>
        <end position="299"/>
    </location>
</feature>
<feature type="transmembrane region" description="Helical" evidence="1">
    <location>
        <begin position="344"/>
        <end position="362"/>
    </location>
</feature>
<dbReference type="InterPro" id="IPR043968">
    <property type="entry name" value="SGNH"/>
</dbReference>
<evidence type="ECO:0000313" key="4">
    <source>
        <dbReference type="EMBL" id="PNG24748.1"/>
    </source>
</evidence>
<dbReference type="RefSeq" id="WP_102844972.1">
    <property type="nucleotide sequence ID" value="NZ_PDZR01000025.1"/>
</dbReference>
<feature type="transmembrane region" description="Helical" evidence="1">
    <location>
        <begin position="130"/>
        <end position="154"/>
    </location>
</feature>
<feature type="transmembrane region" description="Helical" evidence="1">
    <location>
        <begin position="72"/>
        <end position="91"/>
    </location>
</feature>
<protein>
    <recommendedName>
        <fullName evidence="6">Acyltransferase</fullName>
    </recommendedName>
</protein>
<evidence type="ECO:0000256" key="1">
    <source>
        <dbReference type="SAM" id="Phobius"/>
    </source>
</evidence>
<evidence type="ECO:0000259" key="3">
    <source>
        <dbReference type="Pfam" id="PF19040"/>
    </source>
</evidence>
<evidence type="ECO:0000313" key="5">
    <source>
        <dbReference type="Proteomes" id="UP000236286"/>
    </source>
</evidence>
<dbReference type="EMBL" id="PDZR01000025">
    <property type="protein sequence ID" value="PNG24748.1"/>
    <property type="molecule type" value="Genomic_DNA"/>
</dbReference>
<dbReference type="InterPro" id="IPR002656">
    <property type="entry name" value="Acyl_transf_3_dom"/>
</dbReference>
<dbReference type="Proteomes" id="UP000236286">
    <property type="component" value="Unassembled WGS sequence"/>
</dbReference>
<comment type="caution">
    <text evidence="4">The sequence shown here is derived from an EMBL/GenBank/DDBJ whole genome shotgun (WGS) entry which is preliminary data.</text>
</comment>
<dbReference type="PANTHER" id="PTHR23028:SF53">
    <property type="entry name" value="ACYL_TRANSF_3 DOMAIN-CONTAINING PROTEIN"/>
    <property type="match status" value="1"/>
</dbReference>
<gene>
    <name evidence="4" type="ORF">CR492_17260</name>
</gene>
<feature type="transmembrane region" description="Helical" evidence="1">
    <location>
        <begin position="244"/>
        <end position="262"/>
    </location>
</feature>
<dbReference type="Pfam" id="PF19040">
    <property type="entry name" value="SGNH"/>
    <property type="match status" value="1"/>
</dbReference>